<keyword evidence="4 6" id="KW-1133">Transmembrane helix</keyword>
<dbReference type="InterPro" id="IPR011701">
    <property type="entry name" value="MFS"/>
</dbReference>
<dbReference type="KEGG" id="dbk:DGMP_39160"/>
<dbReference type="Pfam" id="PF07690">
    <property type="entry name" value="MFS_1"/>
    <property type="match status" value="1"/>
</dbReference>
<dbReference type="PANTHER" id="PTHR43124:SF3">
    <property type="entry name" value="CHLORAMPHENICOL EFFLUX PUMP RV0191"/>
    <property type="match status" value="1"/>
</dbReference>
<dbReference type="EMBL" id="AP024086">
    <property type="protein sequence ID" value="BCL63223.1"/>
    <property type="molecule type" value="Genomic_DNA"/>
</dbReference>
<evidence type="ECO:0000313" key="9">
    <source>
        <dbReference type="Proteomes" id="UP000826725"/>
    </source>
</evidence>
<feature type="transmembrane region" description="Helical" evidence="6">
    <location>
        <begin position="65"/>
        <end position="91"/>
    </location>
</feature>
<gene>
    <name evidence="8" type="ORF">DGMP_39160</name>
</gene>
<dbReference type="PROSITE" id="PS50850">
    <property type="entry name" value="MFS"/>
    <property type="match status" value="1"/>
</dbReference>
<feature type="domain" description="Major facilitator superfamily (MFS) profile" evidence="7">
    <location>
        <begin position="1"/>
        <end position="243"/>
    </location>
</feature>
<reference evidence="8" key="1">
    <citation type="submission" date="2020-09" db="EMBL/GenBank/DDBJ databases">
        <title>Desulfogranum mesoprofundum gen. nov., sp. nov., a novel mesophilic, sulfate-reducing chemolithoautotroph isolated from a deep-sea hydrothermal vent chimney in the Suiyo Seamount.</title>
        <authorList>
            <person name="Hashimoto Y."/>
            <person name="Nakagawa S."/>
        </authorList>
    </citation>
    <scope>NUCLEOTIDE SEQUENCE</scope>
    <source>
        <strain evidence="8">KT2</strain>
    </source>
</reference>
<name>A0A8D5FKT3_9BACT</name>
<feature type="transmembrane region" description="Helical" evidence="6">
    <location>
        <begin position="195"/>
        <end position="212"/>
    </location>
</feature>
<sequence>MSFVSAPLIVATLLQWFTWRTILLIWAGIALITAFVYTMKGKGGAFPGKEITIKNAKEVGSNPSFWIMVLLFAMAVGGNAGIFAMLPLFFVTERGFDLTSANIIIGLSQLSGILFVFLAGWLTDRVGQKTVMAATLFFTAILTILLAVVKGKMLVIVLFLQPAVLSAFFPAGFAAISRTALPALRSVTNSLGPPLSFLLGGGLMPVIIGYMAESYSFSSGILLAGCFMMMGPLCVFFLRLGESDELDGC</sequence>
<evidence type="ECO:0000256" key="4">
    <source>
        <dbReference type="ARBA" id="ARBA00022989"/>
    </source>
</evidence>
<dbReference type="InterPro" id="IPR050189">
    <property type="entry name" value="MFS_Efflux_Transporters"/>
</dbReference>
<proteinExistence type="predicted"/>
<feature type="transmembrane region" description="Helical" evidence="6">
    <location>
        <begin position="218"/>
        <end position="238"/>
    </location>
</feature>
<evidence type="ECO:0000256" key="1">
    <source>
        <dbReference type="ARBA" id="ARBA00004651"/>
    </source>
</evidence>
<feature type="transmembrane region" description="Helical" evidence="6">
    <location>
        <begin position="155"/>
        <end position="175"/>
    </location>
</feature>
<dbReference type="GO" id="GO:0005886">
    <property type="term" value="C:plasma membrane"/>
    <property type="evidence" value="ECO:0007669"/>
    <property type="project" value="UniProtKB-SubCell"/>
</dbReference>
<evidence type="ECO:0000256" key="3">
    <source>
        <dbReference type="ARBA" id="ARBA00022692"/>
    </source>
</evidence>
<evidence type="ECO:0000259" key="7">
    <source>
        <dbReference type="PROSITE" id="PS50850"/>
    </source>
</evidence>
<keyword evidence="3 6" id="KW-0812">Transmembrane</keyword>
<protein>
    <recommendedName>
        <fullName evidence="7">Major facilitator superfamily (MFS) profile domain-containing protein</fullName>
    </recommendedName>
</protein>
<keyword evidence="5 6" id="KW-0472">Membrane</keyword>
<dbReference type="GO" id="GO:0022857">
    <property type="term" value="F:transmembrane transporter activity"/>
    <property type="evidence" value="ECO:0007669"/>
    <property type="project" value="InterPro"/>
</dbReference>
<dbReference type="PANTHER" id="PTHR43124">
    <property type="entry name" value="PURINE EFFLUX PUMP PBUE"/>
    <property type="match status" value="1"/>
</dbReference>
<dbReference type="InterPro" id="IPR020846">
    <property type="entry name" value="MFS_dom"/>
</dbReference>
<accession>A0A8D5FKT3</accession>
<evidence type="ECO:0000256" key="2">
    <source>
        <dbReference type="ARBA" id="ARBA00022475"/>
    </source>
</evidence>
<evidence type="ECO:0000313" key="8">
    <source>
        <dbReference type="EMBL" id="BCL63223.1"/>
    </source>
</evidence>
<comment type="subcellular location">
    <subcellularLocation>
        <location evidence="1">Cell membrane</location>
        <topology evidence="1">Multi-pass membrane protein</topology>
    </subcellularLocation>
</comment>
<feature type="transmembrane region" description="Helical" evidence="6">
    <location>
        <begin position="17"/>
        <end position="39"/>
    </location>
</feature>
<feature type="transmembrane region" description="Helical" evidence="6">
    <location>
        <begin position="103"/>
        <end position="123"/>
    </location>
</feature>
<evidence type="ECO:0000256" key="6">
    <source>
        <dbReference type="SAM" id="Phobius"/>
    </source>
</evidence>
<evidence type="ECO:0000256" key="5">
    <source>
        <dbReference type="ARBA" id="ARBA00023136"/>
    </source>
</evidence>
<keyword evidence="2" id="KW-1003">Cell membrane</keyword>
<keyword evidence="9" id="KW-1185">Reference proteome</keyword>
<organism evidence="8 9">
    <name type="scientific">Desulfomarina profundi</name>
    <dbReference type="NCBI Taxonomy" id="2772557"/>
    <lineage>
        <taxon>Bacteria</taxon>
        <taxon>Pseudomonadati</taxon>
        <taxon>Thermodesulfobacteriota</taxon>
        <taxon>Desulfobulbia</taxon>
        <taxon>Desulfobulbales</taxon>
        <taxon>Desulfobulbaceae</taxon>
        <taxon>Desulfomarina</taxon>
    </lineage>
</organism>
<dbReference type="AlphaFoldDB" id="A0A8D5FKT3"/>
<feature type="transmembrane region" description="Helical" evidence="6">
    <location>
        <begin position="130"/>
        <end position="149"/>
    </location>
</feature>
<dbReference type="Proteomes" id="UP000826725">
    <property type="component" value="Chromosome"/>
</dbReference>